<dbReference type="EMBL" id="FLRA01000003">
    <property type="protein sequence ID" value="SBT16652.1"/>
    <property type="molecule type" value="Genomic_DNA"/>
</dbReference>
<evidence type="ECO:0000313" key="2">
    <source>
        <dbReference type="EMBL" id="SBT20368.1"/>
    </source>
</evidence>
<dbReference type="Gene3D" id="3.30.70.1520">
    <property type="entry name" value="Heterotetrameric sarcosine oxidase"/>
    <property type="match status" value="1"/>
</dbReference>
<dbReference type="EMBL" id="FLRB01000006">
    <property type="protein sequence ID" value="SBT20368.1"/>
    <property type="molecule type" value="Genomic_DNA"/>
</dbReference>
<gene>
    <name evidence="1" type="ORF">MGA5115_00734</name>
    <name evidence="2" type="ORF">MGA5116_00952</name>
</gene>
<accession>A0A1C3JN81</accession>
<name>A0A1C3JN81_9GAMM</name>
<sequence length="221" mass="23831">MSDVKQEAATVAPTVAVMDQLPDASIQGQSPLFHADLATVAKNGPKTGGVTFKEEALMGQITLRLNAENAEQLKAAEKALGVALPTQPLTSVVKGEVSVRWMSPDEWLIVVPGLKAFEVESALHAELSGHYQVVNISGGWTIFKLSGANVVDVLKKSTIVDVHPSVFPVGKVVSTTFAKSSAIIRRSGESEFELVVRRSFSDYLWLWIQDASREFGLVVEA</sequence>
<dbReference type="Proteomes" id="UP000092840">
    <property type="component" value="Unassembled WGS sequence"/>
</dbReference>
<organism evidence="1 4">
    <name type="scientific">Marinomonas gallaica</name>
    <dbReference type="NCBI Taxonomy" id="1806667"/>
    <lineage>
        <taxon>Bacteria</taxon>
        <taxon>Pseudomonadati</taxon>
        <taxon>Pseudomonadota</taxon>
        <taxon>Gammaproteobacteria</taxon>
        <taxon>Oceanospirillales</taxon>
        <taxon>Oceanospirillaceae</taxon>
        <taxon>Marinomonas</taxon>
    </lineage>
</organism>
<reference evidence="1 4" key="1">
    <citation type="submission" date="2016-06" db="EMBL/GenBank/DDBJ databases">
        <authorList>
            <person name="Kjaerup R.B."/>
            <person name="Dalgaard T.S."/>
            <person name="Juul-Madsen H.R."/>
        </authorList>
    </citation>
    <scope>NUCLEOTIDE SEQUENCE [LARGE SCALE GENOMIC DNA]</scope>
    <source>
        <strain evidence="1 4">CECT 5115</strain>
    </source>
</reference>
<evidence type="ECO:0000313" key="1">
    <source>
        <dbReference type="EMBL" id="SBT16652.1"/>
    </source>
</evidence>
<protein>
    <submittedName>
        <fullName evidence="1">Sarcosine oxidase, gamma subunit family</fullName>
    </submittedName>
</protein>
<proteinExistence type="predicted"/>
<keyword evidence="3" id="KW-1185">Reference proteome</keyword>
<dbReference type="InterPro" id="IPR007375">
    <property type="entry name" value="SoxG"/>
</dbReference>
<dbReference type="SUPFAM" id="SSF103025">
    <property type="entry name" value="Folate-binding domain"/>
    <property type="match status" value="1"/>
</dbReference>
<evidence type="ECO:0000313" key="3">
    <source>
        <dbReference type="Proteomes" id="UP000092840"/>
    </source>
</evidence>
<dbReference type="Gene3D" id="3.30.1360.120">
    <property type="entry name" value="Probable tRNA modification gtpase trme, domain 1"/>
    <property type="match status" value="1"/>
</dbReference>
<reference evidence="2 3" key="2">
    <citation type="submission" date="2016-06" db="EMBL/GenBank/DDBJ databases">
        <authorList>
            <person name="Rodrigo-Torres L."/>
            <person name="Arahal D.R."/>
        </authorList>
    </citation>
    <scope>NUCLEOTIDE SEQUENCE [LARGE SCALE GENOMIC DNA]</scope>
    <source>
        <strain evidence="2 3">CECT 5116</strain>
    </source>
</reference>
<dbReference type="InterPro" id="IPR027266">
    <property type="entry name" value="TrmE/GcvT-like"/>
</dbReference>
<dbReference type="AlphaFoldDB" id="A0A1C3JN81"/>
<evidence type="ECO:0000313" key="4">
    <source>
        <dbReference type="Proteomes" id="UP000092871"/>
    </source>
</evidence>
<dbReference type="Pfam" id="PF04268">
    <property type="entry name" value="SoxG"/>
    <property type="match status" value="1"/>
</dbReference>
<dbReference type="Proteomes" id="UP000092871">
    <property type="component" value="Unassembled WGS sequence"/>
</dbReference>
<dbReference type="OrthoDB" id="9814782at2"/>
<dbReference type="RefSeq" id="WP_067032025.1">
    <property type="nucleotide sequence ID" value="NZ_CP187511.1"/>
</dbReference>